<evidence type="ECO:0000256" key="5">
    <source>
        <dbReference type="ARBA" id="ARBA00022692"/>
    </source>
</evidence>
<feature type="transmembrane region" description="Helical" evidence="10">
    <location>
        <begin position="268"/>
        <end position="290"/>
    </location>
</feature>
<evidence type="ECO:0000256" key="1">
    <source>
        <dbReference type="ARBA" id="ARBA00004651"/>
    </source>
</evidence>
<feature type="transmembrane region" description="Helical" evidence="10">
    <location>
        <begin position="302"/>
        <end position="319"/>
    </location>
</feature>
<feature type="transmembrane region" description="Helical" evidence="10">
    <location>
        <begin position="78"/>
        <end position="97"/>
    </location>
</feature>
<feature type="transmembrane region" description="Helical" evidence="10">
    <location>
        <begin position="168"/>
        <end position="188"/>
    </location>
</feature>
<feature type="transmembrane region" description="Helical" evidence="10">
    <location>
        <begin position="12"/>
        <end position="34"/>
    </location>
</feature>
<keyword evidence="7 10" id="KW-0472">Membrane</keyword>
<feature type="region of interest" description="Disordered" evidence="9">
    <location>
        <begin position="476"/>
        <end position="502"/>
    </location>
</feature>
<feature type="transmembrane region" description="Helical" evidence="10">
    <location>
        <begin position="442"/>
        <end position="461"/>
    </location>
</feature>
<accession>A0ABV2UC12</accession>
<feature type="transmembrane region" description="Helical" evidence="10">
    <location>
        <begin position="362"/>
        <end position="382"/>
    </location>
</feature>
<evidence type="ECO:0000256" key="9">
    <source>
        <dbReference type="SAM" id="MobiDB-lite"/>
    </source>
</evidence>
<proteinExistence type="inferred from homology"/>
<organism evidence="12 13">
    <name type="scientific">Streptomyces sp. 900116325</name>
    <dbReference type="NCBI Taxonomy" id="3154295"/>
    <lineage>
        <taxon>Bacteria</taxon>
        <taxon>Bacillati</taxon>
        <taxon>Actinomycetota</taxon>
        <taxon>Actinomycetes</taxon>
        <taxon>Kitasatosporales</taxon>
        <taxon>Streptomycetaceae</taxon>
        <taxon>Streptomyces</taxon>
    </lineage>
</organism>
<comment type="caution">
    <text evidence="12">The sequence shown here is derived from an EMBL/GenBank/DDBJ whole genome shotgun (WGS) entry which is preliminary data.</text>
</comment>
<comment type="subcellular location">
    <subcellularLocation>
        <location evidence="1">Cell membrane</location>
        <topology evidence="1">Multi-pass membrane protein</topology>
    </subcellularLocation>
</comment>
<feature type="transmembrane region" description="Helical" evidence="10">
    <location>
        <begin position="46"/>
        <end position="66"/>
    </location>
</feature>
<name>A0ABV2UC12_9ACTN</name>
<dbReference type="SUPFAM" id="SSF103473">
    <property type="entry name" value="MFS general substrate transporter"/>
    <property type="match status" value="1"/>
</dbReference>
<feature type="transmembrane region" description="Helical" evidence="10">
    <location>
        <begin position="230"/>
        <end position="247"/>
    </location>
</feature>
<evidence type="ECO:0000256" key="3">
    <source>
        <dbReference type="ARBA" id="ARBA00022448"/>
    </source>
</evidence>
<evidence type="ECO:0000256" key="6">
    <source>
        <dbReference type="ARBA" id="ARBA00022989"/>
    </source>
</evidence>
<keyword evidence="13" id="KW-1185">Reference proteome</keyword>
<reference evidence="12 13" key="1">
    <citation type="submission" date="2024-06" db="EMBL/GenBank/DDBJ databases">
        <title>The Natural Products Discovery Center: Release of the First 8490 Sequenced Strains for Exploring Actinobacteria Biosynthetic Diversity.</title>
        <authorList>
            <person name="Kalkreuter E."/>
            <person name="Kautsar S.A."/>
            <person name="Yang D."/>
            <person name="Bader C.D."/>
            <person name="Teijaro C.N."/>
            <person name="Fluegel L."/>
            <person name="Davis C.M."/>
            <person name="Simpson J.R."/>
            <person name="Lauterbach L."/>
            <person name="Steele A.D."/>
            <person name="Gui C."/>
            <person name="Meng S."/>
            <person name="Li G."/>
            <person name="Viehrig K."/>
            <person name="Ye F."/>
            <person name="Su P."/>
            <person name="Kiefer A.F."/>
            <person name="Nichols A."/>
            <person name="Cepeda A.J."/>
            <person name="Yan W."/>
            <person name="Fan B."/>
            <person name="Jiang Y."/>
            <person name="Adhikari A."/>
            <person name="Zheng C.-J."/>
            <person name="Schuster L."/>
            <person name="Cowan T.M."/>
            <person name="Smanski M.J."/>
            <person name="Chevrette M.G."/>
            <person name="De Carvalho L.P.S."/>
            <person name="Shen B."/>
        </authorList>
    </citation>
    <scope>NUCLEOTIDE SEQUENCE [LARGE SCALE GENOMIC DNA]</scope>
    <source>
        <strain evidence="12 13">NPDC005137</strain>
    </source>
</reference>
<dbReference type="PRINTS" id="PR01036">
    <property type="entry name" value="TCRTETB"/>
</dbReference>
<evidence type="ECO:0000256" key="4">
    <source>
        <dbReference type="ARBA" id="ARBA00022475"/>
    </source>
</evidence>
<dbReference type="NCBIfam" id="TIGR00711">
    <property type="entry name" value="efflux_EmrB"/>
    <property type="match status" value="1"/>
</dbReference>
<feature type="transmembrane region" description="Helical" evidence="10">
    <location>
        <begin position="103"/>
        <end position="125"/>
    </location>
</feature>
<dbReference type="InterPro" id="IPR011701">
    <property type="entry name" value="MFS"/>
</dbReference>
<dbReference type="PANTHER" id="PTHR42718:SF9">
    <property type="entry name" value="MAJOR FACILITATOR SUPERFAMILY MULTIDRUG TRANSPORTER MFSC"/>
    <property type="match status" value="1"/>
</dbReference>
<dbReference type="EMBL" id="JBEXIP010000017">
    <property type="protein sequence ID" value="MET8435382.1"/>
    <property type="molecule type" value="Genomic_DNA"/>
</dbReference>
<protein>
    <submittedName>
        <fullName evidence="12">MFS transporter</fullName>
    </submittedName>
</protein>
<comment type="similarity">
    <text evidence="2">Belongs to the major facilitator superfamily. EmrB family.</text>
</comment>
<evidence type="ECO:0000256" key="2">
    <source>
        <dbReference type="ARBA" id="ARBA00008537"/>
    </source>
</evidence>
<dbReference type="Pfam" id="PF07690">
    <property type="entry name" value="MFS_1"/>
    <property type="match status" value="1"/>
</dbReference>
<feature type="domain" description="Major facilitator superfamily (MFS) profile" evidence="11">
    <location>
        <begin position="12"/>
        <end position="465"/>
    </location>
</feature>
<evidence type="ECO:0000256" key="10">
    <source>
        <dbReference type="SAM" id="Phobius"/>
    </source>
</evidence>
<sequence>MPELTHRRRQLVLAICCMSLLIVSLDNTVLNVALPSMQRELHATVAGMQWTIDAYTLVLASLLMLSGSTADRIGRAKVFKIGLVLFTLGSVLCSVAPNLESLVAFRMVQAVGGSMLNPVAMSIITNTFTDPRERARAIGVWGGVVGISMAAGPVVGGLLVDSVGWRSIFWINLPVGLAALLLTWRYVPESRAPKPRRPDPVGQLLVIALLGALTYAIIEAPSAGWASPQILGFAALAACALIGLLLYEPRRAEPLIDLRFFRSAPFSGATAIAVCAFAALSGFLFLNTLYLQNVRGLSALHAGLYMLPMAALTFVCAPLSGRLVGSRGPRLSLLVAGAAMTACGLMFAAFDAETQNVLLFTAYVLFGLGFGMVNAPITNTAVSGMPRTQAGVAAAVASTSRQIGGTLGVAVIGAVLAAGVAGSGSPHGAGYATAFVDASKPAWWIITGCGLAVLLVGALTSGRWARETARRTAARLEAPAGAEAEAGSGAGYGGQASASAKA</sequence>
<evidence type="ECO:0000256" key="7">
    <source>
        <dbReference type="ARBA" id="ARBA00023136"/>
    </source>
</evidence>
<dbReference type="Gene3D" id="1.20.1720.10">
    <property type="entry name" value="Multidrug resistance protein D"/>
    <property type="match status" value="1"/>
</dbReference>
<evidence type="ECO:0000256" key="8">
    <source>
        <dbReference type="ARBA" id="ARBA00023251"/>
    </source>
</evidence>
<evidence type="ECO:0000313" key="13">
    <source>
        <dbReference type="Proteomes" id="UP001550044"/>
    </source>
</evidence>
<feature type="transmembrane region" description="Helical" evidence="10">
    <location>
        <begin position="200"/>
        <end position="218"/>
    </location>
</feature>
<gene>
    <name evidence="12" type="ORF">ABZV61_21860</name>
</gene>
<keyword evidence="3" id="KW-0813">Transport</keyword>
<dbReference type="RefSeq" id="WP_356497196.1">
    <property type="nucleotide sequence ID" value="NZ_JBEXEF010000059.1"/>
</dbReference>
<keyword evidence="5 10" id="KW-0812">Transmembrane</keyword>
<feature type="transmembrane region" description="Helical" evidence="10">
    <location>
        <begin position="403"/>
        <end position="422"/>
    </location>
</feature>
<feature type="transmembrane region" description="Helical" evidence="10">
    <location>
        <begin position="137"/>
        <end position="156"/>
    </location>
</feature>
<feature type="transmembrane region" description="Helical" evidence="10">
    <location>
        <begin position="331"/>
        <end position="350"/>
    </location>
</feature>
<keyword evidence="4" id="KW-1003">Cell membrane</keyword>
<dbReference type="InterPro" id="IPR004638">
    <property type="entry name" value="EmrB-like"/>
</dbReference>
<keyword evidence="6 10" id="KW-1133">Transmembrane helix</keyword>
<dbReference type="Proteomes" id="UP001550044">
    <property type="component" value="Unassembled WGS sequence"/>
</dbReference>
<dbReference type="InterPro" id="IPR036259">
    <property type="entry name" value="MFS_trans_sf"/>
</dbReference>
<dbReference type="PROSITE" id="PS50850">
    <property type="entry name" value="MFS"/>
    <property type="match status" value="1"/>
</dbReference>
<dbReference type="InterPro" id="IPR020846">
    <property type="entry name" value="MFS_dom"/>
</dbReference>
<evidence type="ECO:0000313" key="12">
    <source>
        <dbReference type="EMBL" id="MET8435382.1"/>
    </source>
</evidence>
<dbReference type="Gene3D" id="1.20.1250.20">
    <property type="entry name" value="MFS general substrate transporter like domains"/>
    <property type="match status" value="1"/>
</dbReference>
<feature type="compositionally biased region" description="Low complexity" evidence="9">
    <location>
        <begin position="476"/>
        <end position="487"/>
    </location>
</feature>
<dbReference type="CDD" id="cd17321">
    <property type="entry name" value="MFS_MMR_MDR_like"/>
    <property type="match status" value="1"/>
</dbReference>
<keyword evidence="8" id="KW-0046">Antibiotic resistance</keyword>
<dbReference type="PANTHER" id="PTHR42718">
    <property type="entry name" value="MAJOR FACILITATOR SUPERFAMILY MULTIDRUG TRANSPORTER MFSC"/>
    <property type="match status" value="1"/>
</dbReference>
<evidence type="ECO:0000259" key="11">
    <source>
        <dbReference type="PROSITE" id="PS50850"/>
    </source>
</evidence>